<dbReference type="SMART" id="SM00356">
    <property type="entry name" value="ZnF_C3H1"/>
    <property type="match status" value="2"/>
</dbReference>
<dbReference type="InterPro" id="IPR045877">
    <property type="entry name" value="ZFP36-like"/>
</dbReference>
<feature type="domain" description="C3H1-type" evidence="7">
    <location>
        <begin position="85"/>
        <end position="113"/>
    </location>
</feature>
<dbReference type="OrthoDB" id="410307at2759"/>
<dbReference type="GO" id="GO:0043186">
    <property type="term" value="C:P granule"/>
    <property type="evidence" value="ECO:0007669"/>
    <property type="project" value="UniProtKB-ARBA"/>
</dbReference>
<dbReference type="SUPFAM" id="SSF90229">
    <property type="entry name" value="CCCH zinc finger"/>
    <property type="match status" value="2"/>
</dbReference>
<proteinExistence type="predicted"/>
<evidence type="ECO:0000256" key="4">
    <source>
        <dbReference type="ARBA" id="ARBA00022833"/>
    </source>
</evidence>
<gene>
    <name evidence="8" type="ORF">GPUH_LOCUS15014</name>
</gene>
<accession>A0A183E224</accession>
<organism evidence="10">
    <name type="scientific">Gongylonema pulchrum</name>
    <dbReference type="NCBI Taxonomy" id="637853"/>
    <lineage>
        <taxon>Eukaryota</taxon>
        <taxon>Metazoa</taxon>
        <taxon>Ecdysozoa</taxon>
        <taxon>Nematoda</taxon>
        <taxon>Chromadorea</taxon>
        <taxon>Rhabditida</taxon>
        <taxon>Spirurina</taxon>
        <taxon>Spiruromorpha</taxon>
        <taxon>Spiruroidea</taxon>
        <taxon>Gongylonematidae</taxon>
        <taxon>Gongylonema</taxon>
    </lineage>
</organism>
<dbReference type="EMBL" id="UYRT01081932">
    <property type="protein sequence ID" value="VDN25198.1"/>
    <property type="molecule type" value="Genomic_DNA"/>
</dbReference>
<dbReference type="PANTHER" id="PTHR12547:SF185">
    <property type="entry name" value="C3H1-TYPE DOMAIN-CONTAINING PROTEIN"/>
    <property type="match status" value="1"/>
</dbReference>
<feature type="compositionally biased region" description="Polar residues" evidence="6">
    <location>
        <begin position="167"/>
        <end position="185"/>
    </location>
</feature>
<keyword evidence="2" id="KW-0677">Repeat</keyword>
<reference evidence="8 9" key="2">
    <citation type="submission" date="2018-11" db="EMBL/GenBank/DDBJ databases">
        <authorList>
            <consortium name="Pathogen Informatics"/>
        </authorList>
    </citation>
    <scope>NUCLEOTIDE SEQUENCE [LARGE SCALE GENOMIC DNA]</scope>
</reference>
<evidence type="ECO:0000313" key="10">
    <source>
        <dbReference type="WBParaSite" id="GPUH_0001503501-mRNA-1"/>
    </source>
</evidence>
<evidence type="ECO:0000256" key="5">
    <source>
        <dbReference type="PROSITE-ProRule" id="PRU00723"/>
    </source>
</evidence>
<evidence type="ECO:0000256" key="3">
    <source>
        <dbReference type="ARBA" id="ARBA00022771"/>
    </source>
</evidence>
<dbReference type="Pfam" id="PF00642">
    <property type="entry name" value="zf-CCCH"/>
    <property type="match status" value="2"/>
</dbReference>
<dbReference type="PANTHER" id="PTHR12547">
    <property type="entry name" value="CCCH ZINC FINGER/TIS11-RELATED"/>
    <property type="match status" value="1"/>
</dbReference>
<evidence type="ECO:0000256" key="6">
    <source>
        <dbReference type="SAM" id="MobiDB-lite"/>
    </source>
</evidence>
<keyword evidence="3 5" id="KW-0863">Zinc-finger</keyword>
<dbReference type="FunFam" id="4.10.1000.10:FF:000002">
    <property type="entry name" value="Zinc finger protein 36, C3H1 type-like 1"/>
    <property type="match status" value="1"/>
</dbReference>
<keyword evidence="9" id="KW-1185">Reference proteome</keyword>
<keyword evidence="4 5" id="KW-0862">Zinc</keyword>
<dbReference type="InterPro" id="IPR036855">
    <property type="entry name" value="Znf_CCCH_sf"/>
</dbReference>
<evidence type="ECO:0000313" key="9">
    <source>
        <dbReference type="Proteomes" id="UP000271098"/>
    </source>
</evidence>
<feature type="domain" description="C3H1-type" evidence="7">
    <location>
        <begin position="47"/>
        <end position="75"/>
    </location>
</feature>
<feature type="region of interest" description="Disordered" evidence="6">
    <location>
        <begin position="166"/>
        <end position="189"/>
    </location>
</feature>
<protein>
    <submittedName>
        <fullName evidence="10">C3H1-type domain-containing protein</fullName>
    </submittedName>
</protein>
<dbReference type="PROSITE" id="PS50103">
    <property type="entry name" value="ZF_C3H1"/>
    <property type="match status" value="2"/>
</dbReference>
<dbReference type="FunFam" id="4.10.1000.10:FF:000001">
    <property type="entry name" value="zinc finger CCCH domain-containing protein 15-like"/>
    <property type="match status" value="1"/>
</dbReference>
<dbReference type="GO" id="GO:0005829">
    <property type="term" value="C:cytosol"/>
    <property type="evidence" value="ECO:0007669"/>
    <property type="project" value="TreeGrafter"/>
</dbReference>
<dbReference type="InterPro" id="IPR000571">
    <property type="entry name" value="Znf_CCCH"/>
</dbReference>
<feature type="zinc finger region" description="C3H1-type" evidence="5">
    <location>
        <begin position="85"/>
        <end position="113"/>
    </location>
</feature>
<dbReference type="GO" id="GO:0003730">
    <property type="term" value="F:mRNA 3'-UTR binding"/>
    <property type="evidence" value="ECO:0007669"/>
    <property type="project" value="TreeGrafter"/>
</dbReference>
<dbReference type="AlphaFoldDB" id="A0A183E224"/>
<feature type="zinc finger region" description="C3H1-type" evidence="5">
    <location>
        <begin position="47"/>
        <end position="75"/>
    </location>
</feature>
<evidence type="ECO:0000259" key="7">
    <source>
        <dbReference type="PROSITE" id="PS50103"/>
    </source>
</evidence>
<reference evidence="10" key="1">
    <citation type="submission" date="2016-06" db="UniProtKB">
        <authorList>
            <consortium name="WormBaseParasite"/>
        </authorList>
    </citation>
    <scope>IDENTIFICATION</scope>
</reference>
<sequence>MERRCMKNAWEKILRASKLGATHITTNNKLWLRVKGTLSTYLKNTKLYKTELCRSWMECGRCNYGDKCQYAHGEEERRPVHRHPKYKTAYCQPFHQVGYCSYGSRCHFIHNEEPASLARYQKNNTSTRKNTVCGGVGGTGHTAGTAAATLAFGMWHPYCNSAGDSPVPSSADSNSDSPITSTSPTLDFDENMGALATTGRWGGFGGSNVSF</sequence>
<dbReference type="GO" id="GO:0008270">
    <property type="term" value="F:zinc ion binding"/>
    <property type="evidence" value="ECO:0007669"/>
    <property type="project" value="UniProtKB-KW"/>
</dbReference>
<evidence type="ECO:0000256" key="2">
    <source>
        <dbReference type="ARBA" id="ARBA00022737"/>
    </source>
</evidence>
<name>A0A183E224_9BILA</name>
<evidence type="ECO:0000256" key="1">
    <source>
        <dbReference type="ARBA" id="ARBA00022723"/>
    </source>
</evidence>
<dbReference type="Gene3D" id="4.10.1000.10">
    <property type="entry name" value="Zinc finger, CCCH-type"/>
    <property type="match status" value="2"/>
</dbReference>
<evidence type="ECO:0000313" key="8">
    <source>
        <dbReference type="EMBL" id="VDN25198.1"/>
    </source>
</evidence>
<dbReference type="Proteomes" id="UP000271098">
    <property type="component" value="Unassembled WGS sequence"/>
</dbReference>
<dbReference type="WBParaSite" id="GPUH_0001503501-mRNA-1">
    <property type="protein sequence ID" value="GPUH_0001503501-mRNA-1"/>
    <property type="gene ID" value="GPUH_0001503501"/>
</dbReference>
<keyword evidence="1 5" id="KW-0479">Metal-binding</keyword>